<dbReference type="AlphaFoldDB" id="A0A7Y0E1M7"/>
<gene>
    <name evidence="2" type="ORF">HH303_13970</name>
</gene>
<evidence type="ECO:0000256" key="1">
    <source>
        <dbReference type="ARBA" id="ARBA00007274"/>
    </source>
</evidence>
<name>A0A7Y0E1M7_9PROT</name>
<organism evidence="2 3">
    <name type="scientific">Pacificispira spongiicola</name>
    <dbReference type="NCBI Taxonomy" id="2729598"/>
    <lineage>
        <taxon>Bacteria</taxon>
        <taxon>Pseudomonadati</taxon>
        <taxon>Pseudomonadota</taxon>
        <taxon>Alphaproteobacteria</taxon>
        <taxon>Rhodospirillales</taxon>
        <taxon>Rhodospirillaceae</taxon>
        <taxon>Pacificispira</taxon>
    </lineage>
</organism>
<dbReference type="InterPro" id="IPR011004">
    <property type="entry name" value="Trimer_LpxA-like_sf"/>
</dbReference>
<accession>A0A7Y0E1M7</accession>
<dbReference type="InterPro" id="IPR001451">
    <property type="entry name" value="Hexapep"/>
</dbReference>
<sequence>MSQTYIHPTALVDEGVEIGEGSKIWHFVHVLAGTKVGRGVVMGQNVMAGPSVTIGDRCKIQNNVSLYKGVTLEDDVFCGPSCVFTNVLTPRAFVERKDEFADTLVKKGATIGANATVVCGNTIGAYAMIGAGAVVTKDVPDHALVVGNPSRRIGWVSRSGDRLGDDLVCPRTGETYTETATGLVLNENGN</sequence>
<comment type="similarity">
    <text evidence="1">Belongs to the transferase hexapeptide repeat family.</text>
</comment>
<keyword evidence="2" id="KW-0808">Transferase</keyword>
<dbReference type="CDD" id="cd03358">
    <property type="entry name" value="LbH_WxcM_N_like"/>
    <property type="match status" value="1"/>
</dbReference>
<reference evidence="2 3" key="1">
    <citation type="submission" date="2020-04" db="EMBL/GenBank/DDBJ databases">
        <title>Rhodospirillaceae bacterium KN72 isolated from deep sea.</title>
        <authorList>
            <person name="Zhang D.-C."/>
        </authorList>
    </citation>
    <scope>NUCLEOTIDE SEQUENCE [LARGE SCALE GENOMIC DNA]</scope>
    <source>
        <strain evidence="2 3">KN72</strain>
    </source>
</reference>
<proteinExistence type="inferred from homology"/>
<dbReference type="Pfam" id="PF14602">
    <property type="entry name" value="Hexapep_2"/>
    <property type="match status" value="1"/>
</dbReference>
<dbReference type="InterPro" id="IPR050179">
    <property type="entry name" value="Trans_hexapeptide_repeat"/>
</dbReference>
<evidence type="ECO:0000313" key="2">
    <source>
        <dbReference type="EMBL" id="NMM45598.1"/>
    </source>
</evidence>
<dbReference type="EMBL" id="JABBNT010000004">
    <property type="protein sequence ID" value="NMM45598.1"/>
    <property type="molecule type" value="Genomic_DNA"/>
</dbReference>
<protein>
    <submittedName>
        <fullName evidence="2">N-acetyltransferase</fullName>
    </submittedName>
</protein>
<dbReference type="PANTHER" id="PTHR43300">
    <property type="entry name" value="ACETYLTRANSFERASE"/>
    <property type="match status" value="1"/>
</dbReference>
<dbReference type="RefSeq" id="WP_169625986.1">
    <property type="nucleotide sequence ID" value="NZ_JABBNT010000004.1"/>
</dbReference>
<dbReference type="Pfam" id="PF00132">
    <property type="entry name" value="Hexapep"/>
    <property type="match status" value="1"/>
</dbReference>
<dbReference type="Proteomes" id="UP000539372">
    <property type="component" value="Unassembled WGS sequence"/>
</dbReference>
<dbReference type="GO" id="GO:0016740">
    <property type="term" value="F:transferase activity"/>
    <property type="evidence" value="ECO:0007669"/>
    <property type="project" value="UniProtKB-KW"/>
</dbReference>
<comment type="caution">
    <text evidence="2">The sequence shown here is derived from an EMBL/GenBank/DDBJ whole genome shotgun (WGS) entry which is preliminary data.</text>
</comment>
<dbReference type="SUPFAM" id="SSF51161">
    <property type="entry name" value="Trimeric LpxA-like enzymes"/>
    <property type="match status" value="1"/>
</dbReference>
<dbReference type="Gene3D" id="2.160.10.10">
    <property type="entry name" value="Hexapeptide repeat proteins"/>
    <property type="match status" value="1"/>
</dbReference>
<dbReference type="PANTHER" id="PTHR43300:SF4">
    <property type="entry name" value="ACYL-[ACYL-CARRIER-PROTEIN]--UDP-N-ACETYLGLUCOSAMINE O-ACYLTRANSFERASE"/>
    <property type="match status" value="1"/>
</dbReference>
<evidence type="ECO:0000313" key="3">
    <source>
        <dbReference type="Proteomes" id="UP000539372"/>
    </source>
</evidence>
<keyword evidence="3" id="KW-1185">Reference proteome</keyword>